<protein>
    <submittedName>
        <fullName evidence="3">Lytic enzyme</fullName>
    </submittedName>
</protein>
<dbReference type="RefSeq" id="WP_377079791.1">
    <property type="nucleotide sequence ID" value="NZ_JBJGEB010000009.1"/>
</dbReference>
<feature type="coiled-coil region" evidence="1">
    <location>
        <begin position="66"/>
        <end position="93"/>
    </location>
</feature>
<comment type="caution">
    <text evidence="3">The sequence shown here is derived from an EMBL/GenBank/DDBJ whole genome shotgun (WGS) entry which is preliminary data.</text>
</comment>
<name>A0ABW8Q4W9_9NEIS</name>
<feature type="transmembrane region" description="Helical" evidence="2">
    <location>
        <begin position="106"/>
        <end position="127"/>
    </location>
</feature>
<evidence type="ECO:0000313" key="3">
    <source>
        <dbReference type="EMBL" id="MFK7642627.1"/>
    </source>
</evidence>
<evidence type="ECO:0000256" key="2">
    <source>
        <dbReference type="SAM" id="Phobius"/>
    </source>
</evidence>
<dbReference type="Proteomes" id="UP001621964">
    <property type="component" value="Unassembled WGS sequence"/>
</dbReference>
<proteinExistence type="predicted"/>
<keyword evidence="2" id="KW-1133">Transmembrane helix</keyword>
<keyword evidence="2" id="KW-0472">Membrane</keyword>
<accession>A0ABW8Q4W9</accession>
<keyword evidence="1" id="KW-0175">Coiled coil</keyword>
<keyword evidence="4" id="KW-1185">Reference proteome</keyword>
<dbReference type="EMBL" id="JBJGEB010000009">
    <property type="protein sequence ID" value="MFK7642627.1"/>
    <property type="molecule type" value="Genomic_DNA"/>
</dbReference>
<reference evidence="3 4" key="1">
    <citation type="submission" date="2024-11" db="EMBL/GenBank/DDBJ databases">
        <authorList>
            <person name="Mikucki A.G."/>
            <person name="Kahler C.M."/>
        </authorList>
    </citation>
    <scope>NUCLEOTIDE SEQUENCE [LARGE SCALE GENOMIC DNA]</scope>
    <source>
        <strain evidence="3 4">EXNM717</strain>
    </source>
</reference>
<evidence type="ECO:0000256" key="1">
    <source>
        <dbReference type="SAM" id="Coils"/>
    </source>
</evidence>
<evidence type="ECO:0000313" key="4">
    <source>
        <dbReference type="Proteomes" id="UP001621964"/>
    </source>
</evidence>
<gene>
    <name evidence="3" type="ORF">ACI43T_09005</name>
</gene>
<keyword evidence="2" id="KW-0812">Transmembrane</keyword>
<organism evidence="3 4">
    <name type="scientific">Neisseria oralis</name>
    <dbReference type="NCBI Taxonomy" id="1107316"/>
    <lineage>
        <taxon>Bacteria</taxon>
        <taxon>Pseudomonadati</taxon>
        <taxon>Pseudomonadota</taxon>
        <taxon>Betaproteobacteria</taxon>
        <taxon>Neisseriales</taxon>
        <taxon>Neisseriaceae</taxon>
        <taxon>Neisseria</taxon>
    </lineage>
</organism>
<sequence>MEEHNNIERARNLVIETSRLMVAYKENSEKIVNGVQHELDRSLAEQRHMIIQMLREEITNEISQTVHSYVEDMEEARNRMREQVREFNSYLHKVQQENNKISSRSVLITSLTLATLVVGGIALFWFYSSVIQSKKLDADMITRINRADIVRCENELCARTSKAGENGYRVIQKRY</sequence>